<protein>
    <recommendedName>
        <fullName evidence="3">Vacuolar protein sorting/targeting protein 10</fullName>
    </recommendedName>
    <alternativeName>
        <fullName evidence="16">Carboxypeptidase Y receptor</fullName>
    </alternativeName>
    <alternativeName>
        <fullName evidence="15 17">Sortilin VPS10</fullName>
    </alternativeName>
</protein>
<evidence type="ECO:0000256" key="14">
    <source>
        <dbReference type="ARBA" id="ARBA00025569"/>
    </source>
</evidence>
<accession>A0A6G1HFR3</accession>
<dbReference type="InterPro" id="IPR050310">
    <property type="entry name" value="VPS10-sortilin"/>
</dbReference>
<dbReference type="Gene3D" id="2.130.10.10">
    <property type="entry name" value="YVTN repeat-like/Quinoprotein amine dehydrogenase"/>
    <property type="match status" value="2"/>
</dbReference>
<feature type="domain" description="VPS10" evidence="21">
    <location>
        <begin position="700"/>
        <end position="1326"/>
    </location>
</feature>
<evidence type="ECO:0000256" key="16">
    <source>
        <dbReference type="ARBA" id="ARBA00031354"/>
    </source>
</evidence>
<evidence type="ECO:0000256" key="17">
    <source>
        <dbReference type="ARBA" id="ARBA00031902"/>
    </source>
</evidence>
<feature type="transmembrane region" description="Helical" evidence="19">
    <location>
        <begin position="1337"/>
        <end position="1358"/>
    </location>
</feature>
<dbReference type="FunFam" id="3.30.60.270:FF:000005">
    <property type="entry name" value="Sortilin"/>
    <property type="match status" value="2"/>
</dbReference>
<feature type="domain" description="VPS10" evidence="21">
    <location>
        <begin position="46"/>
        <end position="665"/>
    </location>
</feature>
<feature type="signal peptide" evidence="20">
    <location>
        <begin position="1"/>
        <end position="20"/>
    </location>
</feature>
<comment type="function">
    <text evidence="14">Functions as a sorting receptor in the Golgi compartment required for the intracellular sorting and delivery of soluble vacuolar proteins, like carboxypeptidase Y (CPY) and proteinase A. Executes multiple rounds of sorting by cycling between the late Golgi and a prevacuolar endosome-like compartment.</text>
</comment>
<gene>
    <name evidence="22" type="ORF">K402DRAFT_450196</name>
</gene>
<reference evidence="22" key="1">
    <citation type="journal article" date="2020" name="Stud. Mycol.">
        <title>101 Dothideomycetes genomes: a test case for predicting lifestyles and emergence of pathogens.</title>
        <authorList>
            <person name="Haridas S."/>
            <person name="Albert R."/>
            <person name="Binder M."/>
            <person name="Bloem J."/>
            <person name="Labutti K."/>
            <person name="Salamov A."/>
            <person name="Andreopoulos B."/>
            <person name="Baker S."/>
            <person name="Barry K."/>
            <person name="Bills G."/>
            <person name="Bluhm B."/>
            <person name="Cannon C."/>
            <person name="Castanera R."/>
            <person name="Culley D."/>
            <person name="Daum C."/>
            <person name="Ezra D."/>
            <person name="Gonzalez J."/>
            <person name="Henrissat B."/>
            <person name="Kuo A."/>
            <person name="Liang C."/>
            <person name="Lipzen A."/>
            <person name="Lutzoni F."/>
            <person name="Magnuson J."/>
            <person name="Mondo S."/>
            <person name="Nolan M."/>
            <person name="Ohm R."/>
            <person name="Pangilinan J."/>
            <person name="Park H.-J."/>
            <person name="Ramirez L."/>
            <person name="Alfaro M."/>
            <person name="Sun H."/>
            <person name="Tritt A."/>
            <person name="Yoshinaga Y."/>
            <person name="Zwiers L.-H."/>
            <person name="Turgeon B."/>
            <person name="Goodwin S."/>
            <person name="Spatafora J."/>
            <person name="Crous P."/>
            <person name="Grigoriev I."/>
        </authorList>
    </citation>
    <scope>NUCLEOTIDE SEQUENCE</scope>
    <source>
        <strain evidence="22">CBS 113979</strain>
    </source>
</reference>
<keyword evidence="8" id="KW-0653">Protein transport</keyword>
<feature type="region of interest" description="Disordered" evidence="18">
    <location>
        <begin position="1446"/>
        <end position="1476"/>
    </location>
</feature>
<dbReference type="GO" id="GO:0006895">
    <property type="term" value="P:Golgi to endosome transport"/>
    <property type="evidence" value="ECO:0007669"/>
    <property type="project" value="TreeGrafter"/>
</dbReference>
<keyword evidence="5 19" id="KW-0812">Transmembrane</keyword>
<keyword evidence="7" id="KW-0677">Repeat</keyword>
<evidence type="ECO:0000256" key="18">
    <source>
        <dbReference type="SAM" id="MobiDB-lite"/>
    </source>
</evidence>
<evidence type="ECO:0000256" key="8">
    <source>
        <dbReference type="ARBA" id="ARBA00022927"/>
    </source>
</evidence>
<dbReference type="FunFam" id="2.10.70.80:FF:000001">
    <property type="entry name" value="Sortilin-related VPS10 domain-containing receptor 1"/>
    <property type="match status" value="1"/>
</dbReference>
<evidence type="ECO:0000256" key="2">
    <source>
        <dbReference type="ARBA" id="ARBA00004488"/>
    </source>
</evidence>
<keyword evidence="10" id="KW-0333">Golgi apparatus</keyword>
<evidence type="ECO:0000256" key="4">
    <source>
        <dbReference type="ARBA" id="ARBA00022448"/>
    </source>
</evidence>
<evidence type="ECO:0000256" key="20">
    <source>
        <dbReference type="SAM" id="SignalP"/>
    </source>
</evidence>
<dbReference type="PANTHER" id="PTHR12106:SF27">
    <property type="entry name" value="SORTILIN-RELATED RECEPTOR"/>
    <property type="match status" value="1"/>
</dbReference>
<dbReference type="Pfam" id="PF15902">
    <property type="entry name" value="Sortilin-Vps10"/>
    <property type="match status" value="2"/>
</dbReference>
<dbReference type="Gene3D" id="2.10.70.80">
    <property type="match status" value="2"/>
</dbReference>
<evidence type="ECO:0000313" key="22">
    <source>
        <dbReference type="EMBL" id="KAF1992071.1"/>
    </source>
</evidence>
<dbReference type="InterPro" id="IPR031778">
    <property type="entry name" value="Sortilin_N"/>
</dbReference>
<dbReference type="GO" id="GO:0005794">
    <property type="term" value="C:Golgi apparatus"/>
    <property type="evidence" value="ECO:0007669"/>
    <property type="project" value="UniProtKB-SubCell"/>
</dbReference>
<feature type="compositionally biased region" description="Gly residues" evidence="18">
    <location>
        <begin position="1446"/>
        <end position="1457"/>
    </location>
</feature>
<evidence type="ECO:0000256" key="11">
    <source>
        <dbReference type="ARBA" id="ARBA00023136"/>
    </source>
</evidence>
<feature type="compositionally biased region" description="Basic and acidic residues" evidence="18">
    <location>
        <begin position="642"/>
        <end position="665"/>
    </location>
</feature>
<evidence type="ECO:0000256" key="6">
    <source>
        <dbReference type="ARBA" id="ARBA00022729"/>
    </source>
</evidence>
<evidence type="ECO:0000259" key="21">
    <source>
        <dbReference type="SMART" id="SM00602"/>
    </source>
</evidence>
<comment type="subcellular location">
    <subcellularLocation>
        <location evidence="1">Golgi apparatus</location>
        <location evidence="1">trans-Golgi network membrane</location>
        <topology evidence="1">Multi-pass membrane protein</topology>
    </subcellularLocation>
    <subcellularLocation>
        <location evidence="2">Prevacuolar compartment membrane</location>
        <topology evidence="2">Multi-pass membrane protein</topology>
    </subcellularLocation>
</comment>
<keyword evidence="23" id="KW-1185">Reference proteome</keyword>
<dbReference type="GO" id="GO:0006896">
    <property type="term" value="P:Golgi to vacuole transport"/>
    <property type="evidence" value="ECO:0007669"/>
    <property type="project" value="TreeGrafter"/>
</dbReference>
<evidence type="ECO:0000256" key="1">
    <source>
        <dbReference type="ARBA" id="ARBA00004166"/>
    </source>
</evidence>
<evidence type="ECO:0000256" key="19">
    <source>
        <dbReference type="SAM" id="Phobius"/>
    </source>
</evidence>
<dbReference type="Gene3D" id="3.30.60.270">
    <property type="match status" value="2"/>
</dbReference>
<dbReference type="InterPro" id="IPR015943">
    <property type="entry name" value="WD40/YVTN_repeat-like_dom_sf"/>
</dbReference>
<dbReference type="GO" id="GO:0016020">
    <property type="term" value="C:membrane"/>
    <property type="evidence" value="ECO:0007669"/>
    <property type="project" value="InterPro"/>
</dbReference>
<dbReference type="InterPro" id="IPR006581">
    <property type="entry name" value="VPS10"/>
</dbReference>
<dbReference type="EMBL" id="ML977138">
    <property type="protein sequence ID" value="KAF1992071.1"/>
    <property type="molecule type" value="Genomic_DNA"/>
</dbReference>
<feature type="chain" id="PRO_5026216760" description="Vacuolar protein sorting/targeting protein 10" evidence="20">
    <location>
        <begin position="21"/>
        <end position="1476"/>
    </location>
</feature>
<evidence type="ECO:0000256" key="9">
    <source>
        <dbReference type="ARBA" id="ARBA00022989"/>
    </source>
</evidence>
<dbReference type="Proteomes" id="UP000800041">
    <property type="component" value="Unassembled WGS sequence"/>
</dbReference>
<dbReference type="InterPro" id="IPR031777">
    <property type="entry name" value="Sortilin_C"/>
</dbReference>
<keyword evidence="4" id="KW-0813">Transport</keyword>
<name>A0A6G1HFR3_9PEZI</name>
<evidence type="ECO:0000256" key="3">
    <source>
        <dbReference type="ARBA" id="ARBA00015369"/>
    </source>
</evidence>
<dbReference type="GO" id="GO:0005829">
    <property type="term" value="C:cytosol"/>
    <property type="evidence" value="ECO:0007669"/>
    <property type="project" value="GOC"/>
</dbReference>
<sequence length="1476" mass="164361">MRLPILIWLSAALLATGSIAAKSEPSFSKKKFDGRLVDLIFFDDSEVALVTDRDSKKVYQSNNAGAEWAIVEGLKEGDAIGAFKHPYDNHVAFILGRGKTHLITKDQGKTWKPFKTDGLASPRGPIQYHATDSNRYLYQGDEECSSQMCRGTTWYTEDAFETTHLLYKHRRDCIWAKSTDAFTTGHDVLDQNTVLCVVEGKHSEDAKDYRLLITNDYFKSDGVEPRMADGRTVSGMSNIAAVKGNIVVAAASERTRELALYVTDDTKTWHRAEFGQHRIEEDAYTILESTNYSIQVDVRTTTKAEFGNLFTSNSNGTYFTKNIEHTNRNEVGIVDFEKVSNIQGIVIVNTVNNYQEMEKYWLAEKQLKSAISFDDGRTFQPLKVGDEELHLHSVTNQHNSGRVFSSPAPGIVMGVGNTGKYLKDYTEGDLYVSDNAGATWIKALDEAHKYEFGGQGSLLVAVFDEGETDKVMYSINHGRDWESATLPDKIRAHELTTVPDSTSLKFILSAVKGGMRNPEFILYSIDFGGLHERECKDSDMEKWYARVDSDKNPKCIMGHTQSFQRRKPDADCFVNFGFKEALPQSEPCDCTDEDFECDFNFVRSEDRTECRPVGALQVPQGECQNSDGTFMGSSGWRKIAGDDCKRKSGPQKDDKVKRPCSETHDSPASGDIQAKLTKFKSKFVEYFYLERHADSDAQDETVVVLTRDNIAHVSHDHGKTWTTPIDDNVVAIYPHQYNDDTIYFITPSERVHYTSSRGKRYDEFKAPEPPNQDKIQILGFHPDEPDWLLWVGGAKCSGAEAECHTVAHVSTKGGDEWKVLMRYVEKCKFVPQPDREKHILCEQYKNDDTHAALQLQSSDDWFEHKTTLFEDIVSFATMSEFVIVAQRADDRQYLKVDASIDGTTFAPALFPPGFNVAHQQAYTVLDSSTHAIFMHVTINNVQGQEYGTIIKSNSNGTSYVLSLNGVNRNRNGYVDFEKMVGLEGVAIVNIVANTEEVDGGGKKKIKTKITHNDGADWTFMPPPAKDSDGKAYSCGGQGVEKCSLHLHGYTERDDPRDTYASQSAIGLMMGVGNVGEFLAPPQDDITETFITRDGGITWTPAMKGRYMWEYGDQGSIIVIVKKHQATRMVYFSTDEGAKWTKYEFSDTDLEIADITTLPSDNSRNFILWGRDFIINLDFTGLTNKQCNLDKENPEAPDSDYYLWEPKHPLQEGNCLFGHIAQYYRKKPEAECYNGKKIDQFHKTVSNCACVREDFECDYNYQKQSDGSCDLVPGLSPKAADSICASNHSIVEYYDPTGYRKIPISTCVGGSELEYTAQSHPCPGHEDEYKKKHAISGVGLFFAIVLPIAAACGVGYWVWRNGVWDGKFGRIRLGEPGQGAFDQDSPLVRWPIAAISAIVAIAAAVPMVVGSLWRTALGAFGRGGGGYGGRTYRSREAFARGRGQYSGIGGGGGGGAGAADGFEDEGELLGSDSDEEV</sequence>
<evidence type="ECO:0000256" key="7">
    <source>
        <dbReference type="ARBA" id="ARBA00022737"/>
    </source>
</evidence>
<keyword evidence="13" id="KW-0325">Glycoprotein</keyword>
<organism evidence="22 23">
    <name type="scientific">Aulographum hederae CBS 113979</name>
    <dbReference type="NCBI Taxonomy" id="1176131"/>
    <lineage>
        <taxon>Eukaryota</taxon>
        <taxon>Fungi</taxon>
        <taxon>Dikarya</taxon>
        <taxon>Ascomycota</taxon>
        <taxon>Pezizomycotina</taxon>
        <taxon>Dothideomycetes</taxon>
        <taxon>Pleosporomycetidae</taxon>
        <taxon>Aulographales</taxon>
        <taxon>Aulographaceae</taxon>
    </lineage>
</organism>
<dbReference type="PANTHER" id="PTHR12106">
    <property type="entry name" value="SORTILIN RELATED"/>
    <property type="match status" value="1"/>
</dbReference>
<evidence type="ECO:0000256" key="15">
    <source>
        <dbReference type="ARBA" id="ARBA00031250"/>
    </source>
</evidence>
<evidence type="ECO:0000256" key="10">
    <source>
        <dbReference type="ARBA" id="ARBA00023034"/>
    </source>
</evidence>
<feature type="transmembrane region" description="Helical" evidence="19">
    <location>
        <begin position="1389"/>
        <end position="1412"/>
    </location>
</feature>
<dbReference type="GO" id="GO:0006623">
    <property type="term" value="P:protein targeting to vacuole"/>
    <property type="evidence" value="ECO:0007669"/>
    <property type="project" value="TreeGrafter"/>
</dbReference>
<dbReference type="CDD" id="cd15482">
    <property type="entry name" value="Sialidase_non-viral"/>
    <property type="match status" value="1"/>
</dbReference>
<dbReference type="Pfam" id="PF15901">
    <property type="entry name" value="Sortilin_C"/>
    <property type="match status" value="2"/>
</dbReference>
<keyword evidence="6 20" id="KW-0732">Signal</keyword>
<evidence type="ECO:0000256" key="12">
    <source>
        <dbReference type="ARBA" id="ARBA00023170"/>
    </source>
</evidence>
<evidence type="ECO:0000313" key="23">
    <source>
        <dbReference type="Proteomes" id="UP000800041"/>
    </source>
</evidence>
<feature type="compositionally biased region" description="Acidic residues" evidence="18">
    <location>
        <begin position="1460"/>
        <end position="1476"/>
    </location>
</feature>
<keyword evidence="11 19" id="KW-0472">Membrane</keyword>
<dbReference type="SUPFAM" id="SSF110296">
    <property type="entry name" value="Oligoxyloglucan reducing end-specific cellobiohydrolase"/>
    <property type="match status" value="2"/>
</dbReference>
<keyword evidence="9 19" id="KW-1133">Transmembrane helix</keyword>
<evidence type="ECO:0000256" key="13">
    <source>
        <dbReference type="ARBA" id="ARBA00023180"/>
    </source>
</evidence>
<keyword evidence="12" id="KW-0675">Receptor</keyword>
<evidence type="ECO:0000256" key="5">
    <source>
        <dbReference type="ARBA" id="ARBA00022692"/>
    </source>
</evidence>
<dbReference type="SMART" id="SM00602">
    <property type="entry name" value="VPS10"/>
    <property type="match status" value="2"/>
</dbReference>
<proteinExistence type="predicted"/>
<dbReference type="OrthoDB" id="443634at2759"/>
<feature type="region of interest" description="Disordered" evidence="18">
    <location>
        <begin position="642"/>
        <end position="669"/>
    </location>
</feature>